<feature type="region of interest" description="Disordered" evidence="1">
    <location>
        <begin position="1"/>
        <end position="25"/>
    </location>
</feature>
<organism evidence="2 3">
    <name type="scientific">Riccia fluitans</name>
    <dbReference type="NCBI Taxonomy" id="41844"/>
    <lineage>
        <taxon>Eukaryota</taxon>
        <taxon>Viridiplantae</taxon>
        <taxon>Streptophyta</taxon>
        <taxon>Embryophyta</taxon>
        <taxon>Marchantiophyta</taxon>
        <taxon>Marchantiopsida</taxon>
        <taxon>Marchantiidae</taxon>
        <taxon>Marchantiales</taxon>
        <taxon>Ricciaceae</taxon>
        <taxon>Riccia</taxon>
    </lineage>
</organism>
<evidence type="ECO:0000256" key="1">
    <source>
        <dbReference type="SAM" id="MobiDB-lite"/>
    </source>
</evidence>
<dbReference type="EMBL" id="JBHFFA010000004">
    <property type="protein sequence ID" value="KAL2630358.1"/>
    <property type="molecule type" value="Genomic_DNA"/>
</dbReference>
<feature type="region of interest" description="Disordered" evidence="1">
    <location>
        <begin position="60"/>
        <end position="92"/>
    </location>
</feature>
<reference evidence="2 3" key="1">
    <citation type="submission" date="2024-09" db="EMBL/GenBank/DDBJ databases">
        <title>Chromosome-scale assembly of Riccia fluitans.</title>
        <authorList>
            <person name="Paukszto L."/>
            <person name="Sawicki J."/>
            <person name="Karawczyk K."/>
            <person name="Piernik-Szablinska J."/>
            <person name="Szczecinska M."/>
            <person name="Mazdziarz M."/>
        </authorList>
    </citation>
    <scope>NUCLEOTIDE SEQUENCE [LARGE SCALE GENOMIC DNA]</scope>
    <source>
        <strain evidence="2">Rf_01</strain>
        <tissue evidence="2">Aerial parts of the thallus</tissue>
    </source>
</reference>
<dbReference type="Proteomes" id="UP001605036">
    <property type="component" value="Unassembled WGS sequence"/>
</dbReference>
<accession>A0ABD1YI44</accession>
<proteinExistence type="predicted"/>
<gene>
    <name evidence="2" type="ORF">R1flu_015044</name>
</gene>
<evidence type="ECO:0000313" key="2">
    <source>
        <dbReference type="EMBL" id="KAL2630358.1"/>
    </source>
</evidence>
<sequence>MDPFQYVRHKADGVENHHRPGDGRSCLARRPNWWAGFPGDGESLADQQIHSYCWERGSKEELQHSSERPSSSLSFPLTSSPPSQSSHKSPKEEALERYVVPTCLELAFGVAFKSEQKIDLLNPSMKTSLRRFCALFPWTEYKTGAESCKQGGGHMATELRGLGAQAWLDRDNGYTSLRDIMPQKRKNNYLTLSEIEPAAALYWRSESYEDYGRTPKTPLLGSAMHLWLQSCSVADKNQQQGNIFTRCWLRFTRKNSVPSPIVPPRNTFRFTFADCVGYFPFLKYFDLSHAFNALLNRLRQPPAFVSLRQ</sequence>
<feature type="compositionally biased region" description="Basic and acidic residues" evidence="1">
    <location>
        <begin position="9"/>
        <end position="22"/>
    </location>
</feature>
<evidence type="ECO:0000313" key="3">
    <source>
        <dbReference type="Proteomes" id="UP001605036"/>
    </source>
</evidence>
<protein>
    <submittedName>
        <fullName evidence="2">Uncharacterized protein</fullName>
    </submittedName>
</protein>
<name>A0ABD1YI44_9MARC</name>
<keyword evidence="3" id="KW-1185">Reference proteome</keyword>
<feature type="compositionally biased region" description="Low complexity" evidence="1">
    <location>
        <begin position="68"/>
        <end position="87"/>
    </location>
</feature>
<dbReference type="AlphaFoldDB" id="A0ABD1YI44"/>
<comment type="caution">
    <text evidence="2">The sequence shown here is derived from an EMBL/GenBank/DDBJ whole genome shotgun (WGS) entry which is preliminary data.</text>
</comment>